<dbReference type="Proteomes" id="UP000436088">
    <property type="component" value="Unassembled WGS sequence"/>
</dbReference>
<evidence type="ECO:0000313" key="1">
    <source>
        <dbReference type="EMBL" id="KAE8708557.1"/>
    </source>
</evidence>
<organism evidence="1 2">
    <name type="scientific">Hibiscus syriacus</name>
    <name type="common">Rose of Sharon</name>
    <dbReference type="NCBI Taxonomy" id="106335"/>
    <lineage>
        <taxon>Eukaryota</taxon>
        <taxon>Viridiplantae</taxon>
        <taxon>Streptophyta</taxon>
        <taxon>Embryophyta</taxon>
        <taxon>Tracheophyta</taxon>
        <taxon>Spermatophyta</taxon>
        <taxon>Magnoliopsida</taxon>
        <taxon>eudicotyledons</taxon>
        <taxon>Gunneridae</taxon>
        <taxon>Pentapetalae</taxon>
        <taxon>rosids</taxon>
        <taxon>malvids</taxon>
        <taxon>Malvales</taxon>
        <taxon>Malvaceae</taxon>
        <taxon>Malvoideae</taxon>
        <taxon>Hibiscus</taxon>
    </lineage>
</organism>
<protein>
    <submittedName>
        <fullName evidence="1">Uncharacterized protein</fullName>
    </submittedName>
</protein>
<proteinExistence type="predicted"/>
<name>A0A6A3AYK6_HIBSY</name>
<dbReference type="AlphaFoldDB" id="A0A6A3AYK6"/>
<reference evidence="1" key="1">
    <citation type="submission" date="2019-09" db="EMBL/GenBank/DDBJ databases">
        <title>Draft genome information of white flower Hibiscus syriacus.</title>
        <authorList>
            <person name="Kim Y.-M."/>
        </authorList>
    </citation>
    <scope>NUCLEOTIDE SEQUENCE [LARGE SCALE GENOMIC DNA]</scope>
    <source>
        <strain evidence="1">YM2019G1</strain>
    </source>
</reference>
<comment type="caution">
    <text evidence="1">The sequence shown here is derived from an EMBL/GenBank/DDBJ whole genome shotgun (WGS) entry which is preliminary data.</text>
</comment>
<evidence type="ECO:0000313" key="2">
    <source>
        <dbReference type="Proteomes" id="UP000436088"/>
    </source>
</evidence>
<sequence>MDSTNRNLNAVIRITALINNRGVFIHAFLSSLEEIECAVKVIIAQYILNKTALKTSVLYRRCHNSPTKLPNAATLKQKLVESMQTRLRIRSQRPHMKLTRLKTKLQIRSETWFGRLHMEPKPRWQKQYIQ</sequence>
<accession>A0A6A3AYK6</accession>
<gene>
    <name evidence="1" type="ORF">F3Y22_tig00110338pilonHSYRG00110</name>
</gene>
<dbReference type="EMBL" id="VEPZ02000940">
    <property type="protein sequence ID" value="KAE8708557.1"/>
    <property type="molecule type" value="Genomic_DNA"/>
</dbReference>
<keyword evidence="2" id="KW-1185">Reference proteome</keyword>